<gene>
    <name evidence="1" type="ORF">C4B59_06935</name>
</gene>
<comment type="caution">
    <text evidence="1">The sequence shown here is derived from an EMBL/GenBank/DDBJ whole genome shotgun (WGS) entry which is preliminary data.</text>
</comment>
<reference evidence="1" key="1">
    <citation type="submission" date="2018-01" db="EMBL/GenBank/DDBJ databases">
        <authorList>
            <person name="Krukenberg V."/>
        </authorList>
    </citation>
    <scope>NUCLEOTIDE SEQUENCE</scope>
    <source>
        <strain evidence="1">E20ANME2</strain>
    </source>
</reference>
<name>A0AC61L3E4_9EURY</name>
<dbReference type="EMBL" id="PQXF01000010">
    <property type="protein sequence ID" value="PXF60896.1"/>
    <property type="molecule type" value="Genomic_DNA"/>
</dbReference>
<proteinExistence type="predicted"/>
<organism evidence="1 2">
    <name type="scientific">Candidatus Methanogaster sp</name>
    <dbReference type="NCBI Taxonomy" id="3386292"/>
    <lineage>
        <taxon>Archaea</taxon>
        <taxon>Methanobacteriati</taxon>
        <taxon>Methanobacteriota</taxon>
        <taxon>Stenosarchaea group</taxon>
        <taxon>Methanomicrobia</taxon>
        <taxon>Methanosarcinales</taxon>
        <taxon>ANME-2 cluster</taxon>
        <taxon>Candidatus Methanogasteraceae</taxon>
        <taxon>Candidatus Methanogaster</taxon>
    </lineage>
</organism>
<protein>
    <submittedName>
        <fullName evidence="1">Nitroreductase</fullName>
    </submittedName>
</protein>
<evidence type="ECO:0000313" key="2">
    <source>
        <dbReference type="Proteomes" id="UP000248329"/>
    </source>
</evidence>
<sequence>MREIFKSGSVRGRIVTSGLLPRKEVRYVPYLTTWAIRNDANSMSYKNERRFGKMEKYDPKVTPWQVSERDFPREGSSTEKLKFLLSYSILAPSSHNSQPWKFHIRDSEVDIFADKDRWLKVADADQCELYISVGCALENLLIAAEHFGYAHQEEYFPEGVDSLAAVVKLTPQEKIEKTRNPAFFEQISKRYTNHNIFETRKIPKAEMAQLHACFYEHGFWIFSTNEGPYILYTEEELRHRIDELITRADAIQLTDRAYTKELAFWFGQGAFGTPWLMAKISQLALTYLNISKGQTKKDSEMLLSAPALIALASAADNRKSQVMAGQIFDRIALTATSLGMAIHPMSQILEVPEVKAELRELLEVPEVKAEVAKLLPEENVFPQQTFRLGYAEPEKEHTPRRPLEEVLV</sequence>
<evidence type="ECO:0000313" key="1">
    <source>
        <dbReference type="EMBL" id="PXF60896.1"/>
    </source>
</evidence>
<dbReference type="Proteomes" id="UP000248329">
    <property type="component" value="Unassembled WGS sequence"/>
</dbReference>
<accession>A0AC61L3E4</accession>